<dbReference type="Proteomes" id="UP000503018">
    <property type="component" value="Chromosome"/>
</dbReference>
<sequence length="245" mass="26250">MFAKLKAATSSLRTGVRHFARDNSAVALIEAAVTLPVLMFVSFTGLEVANLMITHTRISGIVLAVADNSSRIASGSNLALPQVREVDVNDVFTGAQLQAGNIDLLGRGRIILSSLEVNSSGGQWIHWQRCYGYFNVTSAYGVQGTGATGTSFPGMGETGAEIRAETGAPVMFAEISYNYDPAVWDSFMSSTIQIDYDAAFSVRDARDTTNIFNPNPVATVRTCPTGGTPRKKRSQRGKGWGKTKS</sequence>
<feature type="compositionally biased region" description="Basic residues" evidence="1">
    <location>
        <begin position="229"/>
        <end position="245"/>
    </location>
</feature>
<evidence type="ECO:0000313" key="2">
    <source>
        <dbReference type="EMBL" id="QJQ32806.1"/>
    </source>
</evidence>
<dbReference type="EMBL" id="CP053015">
    <property type="protein sequence ID" value="QJQ32806.1"/>
    <property type="molecule type" value="Genomic_DNA"/>
</dbReference>
<dbReference type="AlphaFoldDB" id="A0A6M4AVS6"/>
<evidence type="ECO:0008006" key="4">
    <source>
        <dbReference type="Google" id="ProtNLM"/>
    </source>
</evidence>
<accession>A0A6M4AVS6</accession>
<evidence type="ECO:0000256" key="1">
    <source>
        <dbReference type="SAM" id="MobiDB-lite"/>
    </source>
</evidence>
<feature type="region of interest" description="Disordered" evidence="1">
    <location>
        <begin position="222"/>
        <end position="245"/>
    </location>
</feature>
<proteinExistence type="predicted"/>
<keyword evidence="3" id="KW-1185">Reference proteome</keyword>
<reference evidence="2 3" key="1">
    <citation type="submission" date="2020-01" db="EMBL/GenBank/DDBJ databases">
        <title>Sphingomonas sp. strain CSW-10.</title>
        <authorList>
            <person name="Chen W.-M."/>
        </authorList>
    </citation>
    <scope>NUCLEOTIDE SEQUENCE [LARGE SCALE GENOMIC DNA]</scope>
    <source>
        <strain evidence="2 3">CSW-10</strain>
    </source>
</reference>
<dbReference type="KEGG" id="slan:GV829_10425"/>
<gene>
    <name evidence="2" type="ORF">GV829_10425</name>
</gene>
<dbReference type="RefSeq" id="WP_169946435.1">
    <property type="nucleotide sequence ID" value="NZ_CP053015.1"/>
</dbReference>
<protein>
    <recommendedName>
        <fullName evidence="4">Pilus assembly protein</fullName>
    </recommendedName>
</protein>
<organism evidence="2 3">
    <name type="scientific">Sphingomonas lacunae</name>
    <dbReference type="NCBI Taxonomy" id="2698828"/>
    <lineage>
        <taxon>Bacteria</taxon>
        <taxon>Pseudomonadati</taxon>
        <taxon>Pseudomonadota</taxon>
        <taxon>Alphaproteobacteria</taxon>
        <taxon>Sphingomonadales</taxon>
        <taxon>Sphingomonadaceae</taxon>
        <taxon>Sphingomonas</taxon>
    </lineage>
</organism>
<name>A0A6M4AVS6_9SPHN</name>
<evidence type="ECO:0000313" key="3">
    <source>
        <dbReference type="Proteomes" id="UP000503018"/>
    </source>
</evidence>